<name>A0A6S6QIG0_9HYPH</name>
<dbReference type="Proteomes" id="UP000515317">
    <property type="component" value="Chromosome"/>
</dbReference>
<organism evidence="1 2">
    <name type="scientific">Terrihabitans soli</name>
    <dbReference type="NCBI Taxonomy" id="708113"/>
    <lineage>
        <taxon>Bacteria</taxon>
        <taxon>Pseudomonadati</taxon>
        <taxon>Pseudomonadota</taxon>
        <taxon>Alphaproteobacteria</taxon>
        <taxon>Hyphomicrobiales</taxon>
        <taxon>Terrihabitans</taxon>
    </lineage>
</organism>
<protein>
    <submittedName>
        <fullName evidence="1">Uncharacterized protein</fullName>
    </submittedName>
</protein>
<reference evidence="1 2" key="1">
    <citation type="submission" date="2020-08" db="EMBL/GenBank/DDBJ databases">
        <title>Genome sequence of Rhizobiales bacterium strain IZ6.</title>
        <authorList>
            <person name="Nakai R."/>
            <person name="Naganuma T."/>
        </authorList>
    </citation>
    <scope>NUCLEOTIDE SEQUENCE [LARGE SCALE GENOMIC DNA]</scope>
    <source>
        <strain evidence="1 2">IZ6</strain>
    </source>
</reference>
<proteinExistence type="predicted"/>
<sequence>MGQRNLLPADRAELDAAAARTREIFAEWDAALAGPPPLRQFLDLVQNGEPLRAIELFGEHQAREALQ</sequence>
<evidence type="ECO:0000313" key="1">
    <source>
        <dbReference type="EMBL" id="BCJ90014.1"/>
    </source>
</evidence>
<dbReference type="RefSeq" id="WP_222876676.1">
    <property type="nucleotide sequence ID" value="NZ_AP023361.1"/>
</dbReference>
<accession>A0A6S6QIG0</accession>
<evidence type="ECO:0000313" key="2">
    <source>
        <dbReference type="Proteomes" id="UP000515317"/>
    </source>
</evidence>
<dbReference type="KEGG" id="tso:IZ6_07490"/>
<dbReference type="EMBL" id="AP023361">
    <property type="protein sequence ID" value="BCJ90014.1"/>
    <property type="molecule type" value="Genomic_DNA"/>
</dbReference>
<dbReference type="AlphaFoldDB" id="A0A6S6QIG0"/>
<gene>
    <name evidence="1" type="ORF">IZ6_07490</name>
</gene>
<keyword evidence="2" id="KW-1185">Reference proteome</keyword>